<evidence type="ECO:0000313" key="5">
    <source>
        <dbReference type="Proteomes" id="UP001147746"/>
    </source>
</evidence>
<gene>
    <name evidence="4" type="ORF">N7476_010640</name>
</gene>
<dbReference type="Gene3D" id="1.20.5.170">
    <property type="match status" value="1"/>
</dbReference>
<keyword evidence="2" id="KW-0539">Nucleus</keyword>
<dbReference type="InterPro" id="IPR046347">
    <property type="entry name" value="bZIP_sf"/>
</dbReference>
<dbReference type="CDD" id="cd14688">
    <property type="entry name" value="bZIP_YAP"/>
    <property type="match status" value="1"/>
</dbReference>
<dbReference type="OrthoDB" id="2590011at2759"/>
<organism evidence="4 5">
    <name type="scientific">Penicillium atrosanguineum</name>
    <dbReference type="NCBI Taxonomy" id="1132637"/>
    <lineage>
        <taxon>Eukaryota</taxon>
        <taxon>Fungi</taxon>
        <taxon>Dikarya</taxon>
        <taxon>Ascomycota</taxon>
        <taxon>Pezizomycotina</taxon>
        <taxon>Eurotiomycetes</taxon>
        <taxon>Eurotiomycetidae</taxon>
        <taxon>Eurotiales</taxon>
        <taxon>Aspergillaceae</taxon>
        <taxon>Penicillium</taxon>
    </lineage>
</organism>
<evidence type="ECO:0000256" key="1">
    <source>
        <dbReference type="ARBA" id="ARBA00004123"/>
    </source>
</evidence>
<evidence type="ECO:0008006" key="6">
    <source>
        <dbReference type="Google" id="ProtNLM"/>
    </source>
</evidence>
<comment type="caution">
    <text evidence="4">The sequence shown here is derived from an EMBL/GenBank/DDBJ whole genome shotgun (WGS) entry which is preliminary data.</text>
</comment>
<keyword evidence="5" id="KW-1185">Reference proteome</keyword>
<protein>
    <recommendedName>
        <fullName evidence="6">BZIP domain-containing protein</fullName>
    </recommendedName>
</protein>
<dbReference type="GO" id="GO:0090575">
    <property type="term" value="C:RNA polymerase II transcription regulator complex"/>
    <property type="evidence" value="ECO:0007669"/>
    <property type="project" value="TreeGrafter"/>
</dbReference>
<dbReference type="PANTHER" id="PTHR40621">
    <property type="entry name" value="TRANSCRIPTION FACTOR KAPC-RELATED"/>
    <property type="match status" value="1"/>
</dbReference>
<reference evidence="4" key="2">
    <citation type="journal article" date="2023" name="IMA Fungus">
        <title>Comparative genomic study of the Penicillium genus elucidates a diverse pangenome and 15 lateral gene transfer events.</title>
        <authorList>
            <person name="Petersen C."/>
            <person name="Sorensen T."/>
            <person name="Nielsen M.R."/>
            <person name="Sondergaard T.E."/>
            <person name="Sorensen J.L."/>
            <person name="Fitzpatrick D.A."/>
            <person name="Frisvad J.C."/>
            <person name="Nielsen K.L."/>
        </authorList>
    </citation>
    <scope>NUCLEOTIDE SEQUENCE</scope>
    <source>
        <strain evidence="4">IBT 21472</strain>
    </source>
</reference>
<accession>A0A9W9GGL3</accession>
<feature type="region of interest" description="Disordered" evidence="3">
    <location>
        <begin position="1"/>
        <end position="40"/>
    </location>
</feature>
<evidence type="ECO:0000256" key="2">
    <source>
        <dbReference type="ARBA" id="ARBA00023242"/>
    </source>
</evidence>
<name>A0A9W9GGL3_9EURO</name>
<sequence>MKKAFTFLPGHRTDKQDSESGGSSSTLFRRREQLRKAQRTHRLRKDQYFKNLESEVLRLRANEVNLVNHVHRLRNQVDVLQNIVDKHEQFVLSEPLYRLAETGNVQADLTPAKTPTEGFKSPQNGVSLVGSKAGMDFEGIDSSMDLSTNTIYSDVTSSHNTTFHSPLSDSSNIQQPDQYLCALTTTSLAQPNEPKSKDPGQISSKKMTDMGMEFILELEKPCLSHLERHRDKPNGHALLASATLVQPHHHHCAQSTLSTQDSTQNPAIIFDKLLALSEELVLDDELSPTQAWYCIIQQSWANRLDLVILRELSVSLSKLIKCYGFGAVMRRDAFEAILSQTFSAIRLGVGIIDDLIDGNDQFTLA</sequence>
<dbReference type="EMBL" id="JAPZBO010000010">
    <property type="protein sequence ID" value="KAJ5299083.1"/>
    <property type="molecule type" value="Genomic_DNA"/>
</dbReference>
<dbReference type="PANTHER" id="PTHR40621:SF6">
    <property type="entry name" value="AP-1-LIKE TRANSCRIPTION FACTOR YAP1-RELATED"/>
    <property type="match status" value="1"/>
</dbReference>
<comment type="subcellular location">
    <subcellularLocation>
        <location evidence="1">Nucleus</location>
    </subcellularLocation>
</comment>
<dbReference type="GO" id="GO:0001228">
    <property type="term" value="F:DNA-binding transcription activator activity, RNA polymerase II-specific"/>
    <property type="evidence" value="ECO:0007669"/>
    <property type="project" value="TreeGrafter"/>
</dbReference>
<dbReference type="GO" id="GO:0000976">
    <property type="term" value="F:transcription cis-regulatory region binding"/>
    <property type="evidence" value="ECO:0007669"/>
    <property type="project" value="InterPro"/>
</dbReference>
<dbReference type="AlphaFoldDB" id="A0A9W9GGL3"/>
<proteinExistence type="predicted"/>
<evidence type="ECO:0000313" key="4">
    <source>
        <dbReference type="EMBL" id="KAJ5299083.1"/>
    </source>
</evidence>
<dbReference type="InterPro" id="IPR050936">
    <property type="entry name" value="AP-1-like"/>
</dbReference>
<evidence type="ECO:0000256" key="3">
    <source>
        <dbReference type="SAM" id="MobiDB-lite"/>
    </source>
</evidence>
<dbReference type="SUPFAM" id="SSF57959">
    <property type="entry name" value="Leucine zipper domain"/>
    <property type="match status" value="1"/>
</dbReference>
<reference evidence="4" key="1">
    <citation type="submission" date="2022-12" db="EMBL/GenBank/DDBJ databases">
        <authorList>
            <person name="Petersen C."/>
        </authorList>
    </citation>
    <scope>NUCLEOTIDE SEQUENCE</scope>
    <source>
        <strain evidence="4">IBT 21472</strain>
    </source>
</reference>
<dbReference type="Proteomes" id="UP001147746">
    <property type="component" value="Unassembled WGS sequence"/>
</dbReference>